<dbReference type="NCBIfam" id="TIGR02096">
    <property type="entry name" value="ketosteroid isomerase-related protein"/>
    <property type="match status" value="1"/>
</dbReference>
<comment type="caution">
    <text evidence="2">The sequence shown here is derived from an EMBL/GenBank/DDBJ whole genome shotgun (WGS) entry which is preliminary data.</text>
</comment>
<evidence type="ECO:0000313" key="2">
    <source>
        <dbReference type="EMBL" id="MBB4063585.1"/>
    </source>
</evidence>
<dbReference type="AlphaFoldDB" id="A0A7W6J2I5"/>
<dbReference type="InterPro" id="IPR037401">
    <property type="entry name" value="SnoaL-like"/>
</dbReference>
<sequence>MNATEIIRAYYDAFNRRDMDAFFDLLDDNVIHDVNQGGREIGKEAFRRFMGNMNAAYKEELHDMVIFTNEDGTRAAAEFQLTGTYTETSEGFPEAHGQTYKLLVGAFFEIRNGKIARVTNYYNVNDWLRQVRG</sequence>
<protein>
    <submittedName>
        <fullName evidence="2">Steroid delta-isomerase-like uncharacterized protein</fullName>
    </submittedName>
</protein>
<dbReference type="SUPFAM" id="SSF54427">
    <property type="entry name" value="NTF2-like"/>
    <property type="match status" value="1"/>
</dbReference>
<keyword evidence="3" id="KW-1185">Reference proteome</keyword>
<dbReference type="RefSeq" id="WP_183364765.1">
    <property type="nucleotide sequence ID" value="NZ_JACIEZ010000001.1"/>
</dbReference>
<evidence type="ECO:0000259" key="1">
    <source>
        <dbReference type="Pfam" id="PF12680"/>
    </source>
</evidence>
<reference evidence="2 3" key="1">
    <citation type="submission" date="2020-08" db="EMBL/GenBank/DDBJ databases">
        <title>Genomic Encyclopedia of Type Strains, Phase IV (KMG-IV): sequencing the most valuable type-strain genomes for metagenomic binning, comparative biology and taxonomic classification.</title>
        <authorList>
            <person name="Goeker M."/>
        </authorList>
    </citation>
    <scope>NUCLEOTIDE SEQUENCE [LARGE SCALE GENOMIC DNA]</scope>
    <source>
        <strain evidence="2 3">DSM 29853</strain>
    </source>
</reference>
<accession>A0A7W6J2I5</accession>
<evidence type="ECO:0000313" key="3">
    <source>
        <dbReference type="Proteomes" id="UP000528286"/>
    </source>
</evidence>
<dbReference type="GO" id="GO:0016853">
    <property type="term" value="F:isomerase activity"/>
    <property type="evidence" value="ECO:0007669"/>
    <property type="project" value="UniProtKB-KW"/>
</dbReference>
<dbReference type="InterPro" id="IPR011721">
    <property type="entry name" value="CHP02096"/>
</dbReference>
<keyword evidence="2" id="KW-0413">Isomerase</keyword>
<gene>
    <name evidence="2" type="ORF">GGR23_000746</name>
</gene>
<name>A0A7W6J2I5_9HYPH</name>
<dbReference type="Proteomes" id="UP000528286">
    <property type="component" value="Unassembled WGS sequence"/>
</dbReference>
<dbReference type="EMBL" id="JACIEZ010000001">
    <property type="protein sequence ID" value="MBB4063585.1"/>
    <property type="molecule type" value="Genomic_DNA"/>
</dbReference>
<dbReference type="Pfam" id="PF12680">
    <property type="entry name" value="SnoaL_2"/>
    <property type="match status" value="1"/>
</dbReference>
<feature type="domain" description="SnoaL-like" evidence="1">
    <location>
        <begin position="7"/>
        <end position="118"/>
    </location>
</feature>
<proteinExistence type="predicted"/>
<dbReference type="InterPro" id="IPR032710">
    <property type="entry name" value="NTF2-like_dom_sf"/>
</dbReference>
<dbReference type="Gene3D" id="3.10.450.50">
    <property type="match status" value="1"/>
</dbReference>
<organism evidence="2 3">
    <name type="scientific">Gellertiella hungarica</name>
    <dbReference type="NCBI Taxonomy" id="1572859"/>
    <lineage>
        <taxon>Bacteria</taxon>
        <taxon>Pseudomonadati</taxon>
        <taxon>Pseudomonadota</taxon>
        <taxon>Alphaproteobacteria</taxon>
        <taxon>Hyphomicrobiales</taxon>
        <taxon>Rhizobiaceae</taxon>
        <taxon>Gellertiella</taxon>
    </lineage>
</organism>